<feature type="compositionally biased region" description="Polar residues" evidence="1">
    <location>
        <begin position="515"/>
        <end position="528"/>
    </location>
</feature>
<proteinExistence type="predicted"/>
<feature type="compositionally biased region" description="Low complexity" evidence="1">
    <location>
        <begin position="418"/>
        <end position="429"/>
    </location>
</feature>
<organism evidence="2 3">
    <name type="scientific">Smittium mucronatum</name>
    <dbReference type="NCBI Taxonomy" id="133383"/>
    <lineage>
        <taxon>Eukaryota</taxon>
        <taxon>Fungi</taxon>
        <taxon>Fungi incertae sedis</taxon>
        <taxon>Zoopagomycota</taxon>
        <taxon>Kickxellomycotina</taxon>
        <taxon>Harpellomycetes</taxon>
        <taxon>Harpellales</taxon>
        <taxon>Legeriomycetaceae</taxon>
        <taxon>Smittium</taxon>
    </lineage>
</organism>
<feature type="region of interest" description="Disordered" evidence="1">
    <location>
        <begin position="384"/>
        <end position="430"/>
    </location>
</feature>
<keyword evidence="3" id="KW-1185">Reference proteome</keyword>
<sequence length="2575" mass="295528">MQKQISIVSSYKYPQNEISIDSRILLNSLPSFCLFQGNPIKSINLVLKFALEFFETSCQINFYDPYNQYYISGINFLLGNISISKKHFLFSIQISFLKIQSQTSIKNRDSASTTDLYPFNEFTSQIDHLSNLQSTEAPDYNQRVVKLLKFNANRPGILDEIYKLCNLDLNFLSHLSPCGWWCLEGLCYAFLALNDYDGALKVIEIGKLYNHSFLNSERFFIQKKIASPLNIISNLSIDSDITLSEPGFAFGFWDMDRSPSNLDTSINPTPNGLGIMESSNQNSSFIEKYFFDEFPKNDFLDPQFISISIESFTNSDPILLGLEILTKFDQVYLNESKSDIKFSFFNVRFTVEKHDDDNDFRINLEKYSNDESFDLYADQPSGFSNIPTESQQIEPTSIKRSKSKNKVVKSRKKRKSSRNNNSNILENSNMEPLAGYRKKVEVVIESFSSSRDDHEISHDEFDTDQEIEIIDLESNPKIPQHVKLSSSVFSKRKLNSNEISSASNKLRISSRVRLNRNNSTLKSSNSSVGKEDQNKSAPYYKDQQSVCADLSPVLEFPNLYSSLISEASCGQIEGNTVSSLESDSADEVSKFDSSCSSHYSSDCETTPVIKYVPGSIYSSENLHLIPNQKGVSKDVSIVSILAKKVKTSITDFNPSNIDIDKQNFNKSVNQGLPEKCVIKLAEFILSDNDNIMRYTPYSESDSELKDKSNDLHQSEQIIMQPSYFVRNYISNNRPLQDKHSPKVLSTISNKRDSTIKFKNSQLVFDFFHKVNENQMGLSEVMFELAILFAENPDLIALSNSQYNNIDPTSCSFLSRQGLGNYQNLEFDLIFLGGGILINVARDFVDPSLNEVYMESKPCELSESKTGKNTALSSEYTDLNRIKRIVVLCLYSMDKLATGIESIIGKIIEQNNSKSNDHQKDYGTTEPRFSDEFNEHSELFDSWLKFLNENLVHKSLKKVDGYFTNTSFNISGGRKSGVIYDKNSTKPFTLNLYSLLHDSDFKIPNEEVENISILIQFLSNQIINRFSEILLKMTITMPVYNKSQIYDYYRFKKTHSTANSATVSDTGKQDVGTNEIIKDQFANIRDLHKQKLTNDVYILINKDDSFDAEDKISLYWELLLVDIVPIIWLKTITIGWNFLGIFCESQISTSSGESLFSYVELINNIHNLLCIFGLCNFSTFSFRVHEREEYIAKYKNGQELNRNGFCGFCLDSSRRLIFQNYDSLKANSWAKTKNNGYMNQSITGRGKKNFGTRSSSPFNETQLIERDNEIKPNLYESFLCVLSQSIFCSYEITIDFKENVWWEPENHIKPNGLIYSYVDSIPISDNISEVSCVFNDLLIAIKSGSRNFMDVKTASLIYFMICNYVFEALSLNKVSQLRSHKNILEPLFLPFGMYQSDSDEIKEFTGLNHHQEIREVKELKKVCKDNLPFFEMFSYNLNNIGNLLEEKIVPIESLLAIIDTFLENDLLLKALENPSLSSKVGSADRKLMLNGSLDYENEYNDLVNKIGIVNILEPKNHMFDEDIVLKCIRSMFFINASVQRELIKPRLKSGNPIKISSEYIYIIQLLFINVSISPSNWANWYHLGLAFVERADIMSVLTEDQIESYLTSISSAEDSDSMNERKNLKKPLKVSQSNCYSSVRNCLSSGLICFTQAICLLTAEIPGLISQEILPLTNLETRNHNPKSKDFSISDPSLINANIIDLLFYIGHILYRLASNPIYDKFLKESSFSKNRENNDNLANEKTESNEKAFPRNLIFLVSGNIYKLLSRIFKVEDFKMSQSENVTEWFCYYMSGKCLSKIGKPKEACIMYLKSIYSTIGILGDEETKKIPEISYSFDKNLGNPKFFRSLNDHSILPCLKVLSTLSKLVYRKEICICYALRFIQNLPDGPRINEVERNYFSDDSLNNKIMENRSRFSGSPKKKGNNVRLVKSKIGDRICPSCDSPKAIIGEDGFFRLILDCLKSILAMDKRKWHHKPHFLISWIYFYVYSSYKESKEAISAIINFKNSSKTIYNFYKTEFESPGKFYSYLEKYVLFSIKLNFLLSMTKQKNLSIIGTGGFNSLQSDPDIYYQYPLNLPLTFSRKVLSSEHMFMDKDLVFKECNRSLLVLIMSKMLNFYKKSKILKSLQIKNQTMIESIIKFYFEETKKSRKSKNSNHKTSNGYRQIIDESISVKEKLILLLPFENILKVSLNLKKLDICHQNFISFATYTNILIREIARKNSHFISTPNSVNLISSQKSQKLGNKNEVGDLLCPNDHIHNNDERSDRVNSPSIVISDSPHSHITHGILNNNVITDERDSLNQGSKSTKFISHSEQYNIVTEDIHNAKNTYIYQRNPPKSFQDDSGKNMEFILMVYSELVAGANIMSQFLGQLKKSINTFPSKFREFDFIFSVEKMNPHSSLETDKPFSEVNNRLGNFEEIERNSQPVSYDIYAKLDSEFLETISFDMYCRFLETFGNFSYKPLTDQGLDLETRVKNWVSYFNDQSRSNHSVFQDLAPEPSDISMDSQLNPTHSQSNKPYFLDKYLAKIYNPDVCTEKTSNDCSKVSKYDLIKNINSFVDAIYDEKVRLKPHFLLLKHL</sequence>
<gene>
    <name evidence="2" type="ORF">AYI68_g1536</name>
</gene>
<accession>A0A1R0H538</accession>
<evidence type="ECO:0000313" key="2">
    <source>
        <dbReference type="EMBL" id="OLY84300.1"/>
    </source>
</evidence>
<dbReference type="EMBL" id="LSSL01000546">
    <property type="protein sequence ID" value="OLY84300.1"/>
    <property type="molecule type" value="Genomic_DNA"/>
</dbReference>
<dbReference type="STRING" id="133383.A0A1R0H538"/>
<feature type="compositionally biased region" description="Basic residues" evidence="1">
    <location>
        <begin position="399"/>
        <end position="417"/>
    </location>
</feature>
<feature type="compositionally biased region" description="Polar residues" evidence="1">
    <location>
        <begin position="384"/>
        <end position="395"/>
    </location>
</feature>
<name>A0A1R0H538_9FUNG</name>
<evidence type="ECO:0000256" key="1">
    <source>
        <dbReference type="SAM" id="MobiDB-lite"/>
    </source>
</evidence>
<evidence type="ECO:0000313" key="3">
    <source>
        <dbReference type="Proteomes" id="UP000187455"/>
    </source>
</evidence>
<protein>
    <submittedName>
        <fullName evidence="2">Histone transcription regulator 3-like protein</fullName>
    </submittedName>
</protein>
<feature type="region of interest" description="Disordered" evidence="1">
    <location>
        <begin position="514"/>
        <end position="537"/>
    </location>
</feature>
<dbReference type="Proteomes" id="UP000187455">
    <property type="component" value="Unassembled WGS sequence"/>
</dbReference>
<dbReference type="OrthoDB" id="5576014at2759"/>
<comment type="caution">
    <text evidence="2">The sequence shown here is derived from an EMBL/GenBank/DDBJ whole genome shotgun (WGS) entry which is preliminary data.</text>
</comment>
<reference evidence="2 3" key="1">
    <citation type="journal article" date="2016" name="Mol. Biol. Evol.">
        <title>Genome-Wide Survey of Gut Fungi (Harpellales) Reveals the First Horizontally Transferred Ubiquitin Gene from a Mosquito Host.</title>
        <authorList>
            <person name="Wang Y."/>
            <person name="White M.M."/>
            <person name="Kvist S."/>
            <person name="Moncalvo J.M."/>
        </authorList>
    </citation>
    <scope>NUCLEOTIDE SEQUENCE [LARGE SCALE GENOMIC DNA]</scope>
    <source>
        <strain evidence="2 3">ALG-7-W6</strain>
    </source>
</reference>